<accession>A0A6I4U416</accession>
<dbReference type="EMBL" id="WTYR01000001">
    <property type="protein sequence ID" value="MXP10688.1"/>
    <property type="molecule type" value="Genomic_DNA"/>
</dbReference>
<keyword evidence="2" id="KW-1185">Reference proteome</keyword>
<organism evidence="1 2">
    <name type="scientific">Alteriqipengyuania halimionae</name>
    <dbReference type="NCBI Taxonomy" id="1926630"/>
    <lineage>
        <taxon>Bacteria</taxon>
        <taxon>Pseudomonadati</taxon>
        <taxon>Pseudomonadota</taxon>
        <taxon>Alphaproteobacteria</taxon>
        <taxon>Sphingomonadales</taxon>
        <taxon>Erythrobacteraceae</taxon>
        <taxon>Alteriqipengyuania</taxon>
    </lineage>
</organism>
<gene>
    <name evidence="1" type="ORF">GRI68_10915</name>
</gene>
<dbReference type="Proteomes" id="UP000429229">
    <property type="component" value="Unassembled WGS sequence"/>
</dbReference>
<name>A0A6I4U416_9SPHN</name>
<dbReference type="OrthoDB" id="8479273at2"/>
<evidence type="ECO:0000313" key="1">
    <source>
        <dbReference type="EMBL" id="MXP10688.1"/>
    </source>
</evidence>
<proteinExistence type="predicted"/>
<evidence type="ECO:0000313" key="2">
    <source>
        <dbReference type="Proteomes" id="UP000429229"/>
    </source>
</evidence>
<dbReference type="AlphaFoldDB" id="A0A6I4U416"/>
<sequence length="248" mass="26081">MTTRSILAGPHSFLVLGGAVGLLAIPSAVLGLSAGFDPARVMESAQSGLDSLSDDALETADARAVMLRSLARPSHSGDLFSVTPGRADPRAHTALSIAVRVDPSNARAIQTRPGDAPSAMRMSQSAYNLAVTRGTKSFSDNLVAADKQDDQPLANMTAFKLSPGAKDGPSRFAPVVEIDERQRAGRAPRTFDGDGEARVDLGGSYSLSSSVAVTAGVRYRQADRDRLVPIADGRKDDQAVYVGTRLKF</sequence>
<dbReference type="RefSeq" id="WP_160617264.1">
    <property type="nucleotide sequence ID" value="NZ_WTYR01000001.1"/>
</dbReference>
<reference evidence="1 2" key="1">
    <citation type="submission" date="2019-12" db="EMBL/GenBank/DDBJ databases">
        <title>Genomic-based taxomic classification of the family Erythrobacteraceae.</title>
        <authorList>
            <person name="Xu L."/>
        </authorList>
    </citation>
    <scope>NUCLEOTIDE SEQUENCE [LARGE SCALE GENOMIC DNA]</scope>
    <source>
        <strain evidence="1 2">LMG 29519</strain>
    </source>
</reference>
<comment type="caution">
    <text evidence="1">The sequence shown here is derived from an EMBL/GenBank/DDBJ whole genome shotgun (WGS) entry which is preliminary data.</text>
</comment>
<protein>
    <submittedName>
        <fullName evidence="1">Uncharacterized protein</fullName>
    </submittedName>
</protein>